<organism evidence="1">
    <name type="scientific">Pluralibacter gergoviae</name>
    <name type="common">Enterobacter gergoviae</name>
    <dbReference type="NCBI Taxonomy" id="61647"/>
    <lineage>
        <taxon>Bacteria</taxon>
        <taxon>Pseudomonadati</taxon>
        <taxon>Pseudomonadota</taxon>
        <taxon>Gammaproteobacteria</taxon>
        <taxon>Enterobacterales</taxon>
        <taxon>Enterobacteriaceae</taxon>
        <taxon>Pluralibacter</taxon>
    </lineage>
</organism>
<dbReference type="InterPro" id="IPR024753">
    <property type="entry name" value="AriR"/>
</dbReference>
<dbReference type="Gene3D" id="1.20.5.5260">
    <property type="match status" value="1"/>
</dbReference>
<accession>A0AAI9GRS3</accession>
<dbReference type="GO" id="GO:0071468">
    <property type="term" value="P:cellular response to acidic pH"/>
    <property type="evidence" value="ECO:0007669"/>
    <property type="project" value="InterPro"/>
</dbReference>
<dbReference type="EMBL" id="ABLOKC030000053">
    <property type="protein sequence ID" value="EML1474480.1"/>
    <property type="molecule type" value="Genomic_DNA"/>
</dbReference>
<dbReference type="Proteomes" id="UP001236270">
    <property type="component" value="Unassembled WGS sequence"/>
</dbReference>
<evidence type="ECO:0000313" key="2">
    <source>
        <dbReference type="EMBL" id="MDQ2310872.1"/>
    </source>
</evidence>
<dbReference type="RefSeq" id="WP_052097920.1">
    <property type="nucleotide sequence ID" value="NZ_CACVCI010000001.1"/>
</dbReference>
<gene>
    <name evidence="1" type="ORF">QEG54_005318</name>
    <name evidence="2" type="ORF">RBJ30_17455</name>
</gene>
<dbReference type="Pfam" id="PF10798">
    <property type="entry name" value="YmgB"/>
    <property type="match status" value="1"/>
</dbReference>
<sequence length="102" mass="11269">MVSFSGAYAFASGVEANETEFEYIKEEQKLFRYLSQAGAKYSDERIAIAAASRILLSQGKPLTNKGLIDSLLLMLTCCDDVVTGDILRHALEIVVEFTEDDI</sequence>
<comment type="caution">
    <text evidence="1">The sequence shown here is derived from an EMBL/GenBank/DDBJ whole genome shotgun (WGS) entry which is preliminary data.</text>
</comment>
<dbReference type="GeneID" id="61385151"/>
<dbReference type="AlphaFoldDB" id="A0AAI9GRS3"/>
<reference evidence="2" key="1">
    <citation type="submission" date="2023-08" db="EMBL/GenBank/DDBJ databases">
        <title>WGS of pathogenic bacterial species, Los Angeles County Public Health Laboratories.</title>
        <authorList>
            <person name="Garrigues J.M."/>
            <person name="Green N.M."/>
        </authorList>
    </citation>
    <scope>NUCLEOTIDE SEQUENCE</scope>
    <source>
        <strain evidence="2">LACPHL-BACT-2023-00068</strain>
    </source>
</reference>
<name>A0AAI9GRS3_PLUGE</name>
<evidence type="ECO:0000313" key="1">
    <source>
        <dbReference type="EMBL" id="EML1474480.1"/>
    </source>
</evidence>
<dbReference type="KEGG" id="pge:LG71_16040"/>
<protein>
    <submittedName>
        <fullName evidence="2">Biofilm development regulator YmgB/AriR family protein</fullName>
    </submittedName>
    <submittedName>
        <fullName evidence="1">Two-component-system connector protein AriR</fullName>
    </submittedName>
</protein>
<proteinExistence type="predicted"/>
<dbReference type="EMBL" id="JAVDNV010000013">
    <property type="protein sequence ID" value="MDQ2310872.1"/>
    <property type="molecule type" value="Genomic_DNA"/>
</dbReference>
<reference evidence="1" key="2">
    <citation type="submission" date="2024-02" db="EMBL/GenBank/DDBJ databases">
        <authorList>
            <consortium name="Clinical and Environmental Microbiology Branch: Whole genome sequencing antimicrobial resistance pathogens in the healthcare setting"/>
        </authorList>
    </citation>
    <scope>NUCLEOTIDE SEQUENCE</scope>
    <source>
        <strain evidence="1">2021DK-00143</strain>
    </source>
</reference>